<name>A0A1I6ANB3_9GAMM</name>
<evidence type="ECO:0000256" key="1">
    <source>
        <dbReference type="SAM" id="MobiDB-lite"/>
    </source>
</evidence>
<gene>
    <name evidence="2" type="ORF">SAMN05216578_102260</name>
</gene>
<evidence type="ECO:0000313" key="2">
    <source>
        <dbReference type="EMBL" id="SFQ70204.1"/>
    </source>
</evidence>
<reference evidence="2 3" key="1">
    <citation type="submission" date="2016-10" db="EMBL/GenBank/DDBJ databases">
        <authorList>
            <person name="de Groot N.N."/>
        </authorList>
    </citation>
    <scope>NUCLEOTIDE SEQUENCE [LARGE SCALE GENOMIC DNA]</scope>
    <source>
        <strain evidence="2 3">JCM 18415</strain>
    </source>
</reference>
<accession>A0A1I6ANB3</accession>
<proteinExistence type="predicted"/>
<protein>
    <submittedName>
        <fullName evidence="2">Uncharacterized protein</fullName>
    </submittedName>
</protein>
<dbReference type="AlphaFoldDB" id="A0A1I6ANB3"/>
<sequence>MAKQYLVDHTLQFKNKDGKTLTILRSDKPQEVPAAIAKEALEKKLIRQVDGAAESKPTGESDPAKDAPLSGGDGDGGTE</sequence>
<dbReference type="STRING" id="1002526.SAMN05216578_102260"/>
<organism evidence="2 3">
    <name type="scientific">Halopseudomonas formosensis</name>
    <dbReference type="NCBI Taxonomy" id="1002526"/>
    <lineage>
        <taxon>Bacteria</taxon>
        <taxon>Pseudomonadati</taxon>
        <taxon>Pseudomonadota</taxon>
        <taxon>Gammaproteobacteria</taxon>
        <taxon>Pseudomonadales</taxon>
        <taxon>Pseudomonadaceae</taxon>
        <taxon>Halopseudomonas</taxon>
    </lineage>
</organism>
<dbReference type="EMBL" id="FOYD01000002">
    <property type="protein sequence ID" value="SFQ70204.1"/>
    <property type="molecule type" value="Genomic_DNA"/>
</dbReference>
<evidence type="ECO:0000313" key="3">
    <source>
        <dbReference type="Proteomes" id="UP000242815"/>
    </source>
</evidence>
<feature type="region of interest" description="Disordered" evidence="1">
    <location>
        <begin position="49"/>
        <end position="79"/>
    </location>
</feature>
<dbReference type="RefSeq" id="WP_090537367.1">
    <property type="nucleotide sequence ID" value="NZ_FOYD01000002.1"/>
</dbReference>
<dbReference type="Proteomes" id="UP000242815">
    <property type="component" value="Unassembled WGS sequence"/>
</dbReference>